<evidence type="ECO:0000256" key="1">
    <source>
        <dbReference type="SAM" id="SignalP"/>
    </source>
</evidence>
<keyword evidence="3" id="KW-1185">Reference proteome</keyword>
<organism evidence="2 3">
    <name type="scientific">Deinococcus daejeonensis</name>
    <dbReference type="NCBI Taxonomy" id="1007098"/>
    <lineage>
        <taxon>Bacteria</taxon>
        <taxon>Thermotogati</taxon>
        <taxon>Deinococcota</taxon>
        <taxon>Deinococci</taxon>
        <taxon>Deinococcales</taxon>
        <taxon>Deinococcaceae</taxon>
        <taxon>Deinococcus</taxon>
    </lineage>
</organism>
<reference evidence="3" key="1">
    <citation type="journal article" date="2019" name="Int. J. Syst. Evol. Microbiol.">
        <title>The Global Catalogue of Microorganisms (GCM) 10K type strain sequencing project: providing services to taxonomists for standard genome sequencing and annotation.</title>
        <authorList>
            <consortium name="The Broad Institute Genomics Platform"/>
            <consortium name="The Broad Institute Genome Sequencing Center for Infectious Disease"/>
            <person name="Wu L."/>
            <person name="Ma J."/>
        </authorList>
    </citation>
    <scope>NUCLEOTIDE SEQUENCE [LARGE SCALE GENOMIC DNA]</scope>
    <source>
        <strain evidence="3">JCM 16918</strain>
    </source>
</reference>
<name>A0ABQ2J9Y8_9DEIO</name>
<dbReference type="EMBL" id="BMOR01000018">
    <property type="protein sequence ID" value="GGN43286.1"/>
    <property type="molecule type" value="Genomic_DNA"/>
</dbReference>
<dbReference type="RefSeq" id="WP_189058280.1">
    <property type="nucleotide sequence ID" value="NZ_BMOR01000018.1"/>
</dbReference>
<sequence length="256" mass="28209">MPSFKRLVSTFLPVVWLSVAQAGGQEPGAAFPALTLMAGQLSVRYAPTVHTELQGVLPRHLEGRVRVPGMKTDVLVTVHAVEALRVASRMDHRLWRQVEVLQRINAGTLDPHTLTVHTGSQTSPDTSLPYLYNPFVMQWAAGAVKQLSLPNGVRGIRYVALRGGDIGFYSADMAEYTYQGLSRDGQFYISVSTAYQPAGIPTRAQVNAQYTLTQRRYSASALYDADAQRLKTQLDATTNAEPLRRLDALIQSIVLR</sequence>
<proteinExistence type="predicted"/>
<feature type="signal peptide" evidence="1">
    <location>
        <begin position="1"/>
        <end position="22"/>
    </location>
</feature>
<keyword evidence="1" id="KW-0732">Signal</keyword>
<gene>
    <name evidence="2" type="ORF">GCM10010842_30580</name>
</gene>
<accession>A0ABQ2J9Y8</accession>
<evidence type="ECO:0000313" key="2">
    <source>
        <dbReference type="EMBL" id="GGN43286.1"/>
    </source>
</evidence>
<evidence type="ECO:0000313" key="3">
    <source>
        <dbReference type="Proteomes" id="UP000645517"/>
    </source>
</evidence>
<comment type="caution">
    <text evidence="2">The sequence shown here is derived from an EMBL/GenBank/DDBJ whole genome shotgun (WGS) entry which is preliminary data.</text>
</comment>
<feature type="chain" id="PRO_5046692476" evidence="1">
    <location>
        <begin position="23"/>
        <end position="256"/>
    </location>
</feature>
<protein>
    <submittedName>
        <fullName evidence="2">Uncharacterized protein</fullName>
    </submittedName>
</protein>
<dbReference type="Proteomes" id="UP000645517">
    <property type="component" value="Unassembled WGS sequence"/>
</dbReference>